<dbReference type="GO" id="GO:0004252">
    <property type="term" value="F:serine-type endopeptidase activity"/>
    <property type="evidence" value="ECO:0007669"/>
    <property type="project" value="InterPro"/>
</dbReference>
<organism evidence="8 9">
    <name type="scientific">Pinctada imbricata</name>
    <name type="common">Atlantic pearl-oyster</name>
    <name type="synonym">Pinctada martensii</name>
    <dbReference type="NCBI Taxonomy" id="66713"/>
    <lineage>
        <taxon>Eukaryota</taxon>
        <taxon>Metazoa</taxon>
        <taxon>Spiralia</taxon>
        <taxon>Lophotrochozoa</taxon>
        <taxon>Mollusca</taxon>
        <taxon>Bivalvia</taxon>
        <taxon>Autobranchia</taxon>
        <taxon>Pteriomorphia</taxon>
        <taxon>Pterioida</taxon>
        <taxon>Pterioidea</taxon>
        <taxon>Pteriidae</taxon>
        <taxon>Pinctada</taxon>
    </lineage>
</organism>
<dbReference type="InterPro" id="IPR033116">
    <property type="entry name" value="TRYPSIN_SER"/>
</dbReference>
<dbReference type="AlphaFoldDB" id="A0AA88YX05"/>
<keyword evidence="4" id="KW-1015">Disulfide bond</keyword>
<dbReference type="InterPro" id="IPR018114">
    <property type="entry name" value="TRYPSIN_HIS"/>
</dbReference>
<evidence type="ECO:0000256" key="2">
    <source>
        <dbReference type="ARBA" id="ARBA00022801"/>
    </source>
</evidence>
<proteinExistence type="predicted"/>
<dbReference type="Gene3D" id="2.40.10.10">
    <property type="entry name" value="Trypsin-like serine proteases"/>
    <property type="match status" value="1"/>
</dbReference>
<dbReference type="SMART" id="SM00020">
    <property type="entry name" value="Tryp_SPc"/>
    <property type="match status" value="1"/>
</dbReference>
<dbReference type="PROSITE" id="PS50240">
    <property type="entry name" value="TRYPSIN_DOM"/>
    <property type="match status" value="1"/>
</dbReference>
<dbReference type="PROSITE" id="PS00134">
    <property type="entry name" value="TRYPSIN_HIS"/>
    <property type="match status" value="1"/>
</dbReference>
<dbReference type="Pfam" id="PF00089">
    <property type="entry name" value="Trypsin"/>
    <property type="match status" value="1"/>
</dbReference>
<dbReference type="InterPro" id="IPR001314">
    <property type="entry name" value="Peptidase_S1A"/>
</dbReference>
<reference evidence="8" key="1">
    <citation type="submission" date="2019-08" db="EMBL/GenBank/DDBJ databases">
        <title>The improved chromosome-level genome for the pearl oyster Pinctada fucata martensii using PacBio sequencing and Hi-C.</title>
        <authorList>
            <person name="Zheng Z."/>
        </authorList>
    </citation>
    <scope>NUCLEOTIDE SEQUENCE</scope>
    <source>
        <strain evidence="8">ZZ-2019</strain>
        <tissue evidence="8">Adductor muscle</tissue>
    </source>
</reference>
<dbReference type="PRINTS" id="PR00722">
    <property type="entry name" value="CHYMOTRYPSIN"/>
</dbReference>
<evidence type="ECO:0000259" key="7">
    <source>
        <dbReference type="PROSITE" id="PS50240"/>
    </source>
</evidence>
<evidence type="ECO:0000256" key="3">
    <source>
        <dbReference type="ARBA" id="ARBA00022825"/>
    </source>
</evidence>
<dbReference type="InterPro" id="IPR043504">
    <property type="entry name" value="Peptidase_S1_PA_chymotrypsin"/>
</dbReference>
<evidence type="ECO:0000256" key="5">
    <source>
        <dbReference type="RuleBase" id="RU363034"/>
    </source>
</evidence>
<dbReference type="PANTHER" id="PTHR24252">
    <property type="entry name" value="ACROSIN-RELATED"/>
    <property type="match status" value="1"/>
</dbReference>
<comment type="caution">
    <text evidence="8">The sequence shown here is derived from an EMBL/GenBank/DDBJ whole genome shotgun (WGS) entry which is preliminary data.</text>
</comment>
<dbReference type="FunFam" id="2.40.10.10:FF:000003">
    <property type="entry name" value="Transmembrane serine protease 3"/>
    <property type="match status" value="1"/>
</dbReference>
<keyword evidence="3 5" id="KW-0720">Serine protease</keyword>
<dbReference type="SUPFAM" id="SSF50494">
    <property type="entry name" value="Trypsin-like serine proteases"/>
    <property type="match status" value="1"/>
</dbReference>
<dbReference type="CDD" id="cd00190">
    <property type="entry name" value="Tryp_SPc"/>
    <property type="match status" value="1"/>
</dbReference>
<keyword evidence="1 5" id="KW-0645">Protease</keyword>
<keyword evidence="2 5" id="KW-0378">Hydrolase</keyword>
<name>A0AA88YX05_PINIB</name>
<evidence type="ECO:0000313" key="9">
    <source>
        <dbReference type="Proteomes" id="UP001186944"/>
    </source>
</evidence>
<gene>
    <name evidence="8" type="ORF">FSP39_007025</name>
</gene>
<dbReference type="PROSITE" id="PS00135">
    <property type="entry name" value="TRYPSIN_SER"/>
    <property type="match status" value="1"/>
</dbReference>
<dbReference type="Pfam" id="PF01359">
    <property type="entry name" value="Transposase_1"/>
    <property type="match status" value="1"/>
</dbReference>
<dbReference type="Proteomes" id="UP001186944">
    <property type="component" value="Unassembled WGS sequence"/>
</dbReference>
<dbReference type="PANTHER" id="PTHR24252:SF7">
    <property type="entry name" value="HYALIN"/>
    <property type="match status" value="1"/>
</dbReference>
<feature type="domain" description="Peptidase S1" evidence="7">
    <location>
        <begin position="187"/>
        <end position="418"/>
    </location>
</feature>
<dbReference type="InterPro" id="IPR009003">
    <property type="entry name" value="Peptidase_S1_PA"/>
</dbReference>
<accession>A0AA88YX05</accession>
<dbReference type="InterPro" id="IPR036397">
    <property type="entry name" value="RNaseH_sf"/>
</dbReference>
<evidence type="ECO:0000256" key="1">
    <source>
        <dbReference type="ARBA" id="ARBA00022670"/>
    </source>
</evidence>
<keyword evidence="9" id="KW-1185">Reference proteome</keyword>
<dbReference type="GO" id="GO:0006508">
    <property type="term" value="P:proteolysis"/>
    <property type="evidence" value="ECO:0007669"/>
    <property type="project" value="UniProtKB-KW"/>
</dbReference>
<dbReference type="InterPro" id="IPR001888">
    <property type="entry name" value="Transposase_1"/>
</dbReference>
<feature type="region of interest" description="Disordered" evidence="6">
    <location>
        <begin position="138"/>
        <end position="167"/>
    </location>
</feature>
<evidence type="ECO:0000256" key="4">
    <source>
        <dbReference type="ARBA" id="ARBA00023157"/>
    </source>
</evidence>
<feature type="compositionally biased region" description="Low complexity" evidence="6">
    <location>
        <begin position="144"/>
        <end position="160"/>
    </location>
</feature>
<sequence length="418" mass="45679">MVFWVAEGILLIDYLKKGQIMNGTYYASLLTQLRENIKLKRRESSLIKGVLFHQDNAPVHKSVTAMAAIHDCGFNLIQYPPYPHDLVLSDFHLFPNMKAAISGTHFQSDDDDVILAVDGVMTSQIRTKPHRKPWGWLSYGRRPNNNGQGNGNIQGSSSVQTQTGISQQSINSAGCGAQRVSPAVSYIVGGTEATPNSWPWMASLEYNGYHVCGGSLISNKYVITAAHCVEGSMSNPSKWTVRLGKHDRSKTESTQKNVGLVSIISHENYNGNKIDNDIAIMELDQAVTFNDYISPVCIAEEDVSAGTNCVTTGWGDTQGTGSNLVLRQVTVPMIAQNTCSSRAYYGRNFNTQTMVCAGYDNGGRDSCQGDSGGPLVCTKNGNWHLTGITSWGYGCAEAKKPGVYTRVVNYVNWILNKI</sequence>
<protein>
    <recommendedName>
        <fullName evidence="7">Peptidase S1 domain-containing protein</fullName>
    </recommendedName>
</protein>
<dbReference type="GO" id="GO:0003676">
    <property type="term" value="F:nucleic acid binding"/>
    <property type="evidence" value="ECO:0007669"/>
    <property type="project" value="InterPro"/>
</dbReference>
<evidence type="ECO:0000313" key="8">
    <source>
        <dbReference type="EMBL" id="KAK3108393.1"/>
    </source>
</evidence>
<dbReference type="EMBL" id="VSWD01000001">
    <property type="protein sequence ID" value="KAK3108393.1"/>
    <property type="molecule type" value="Genomic_DNA"/>
</dbReference>
<dbReference type="Gene3D" id="3.30.420.10">
    <property type="entry name" value="Ribonuclease H-like superfamily/Ribonuclease H"/>
    <property type="match status" value="1"/>
</dbReference>
<evidence type="ECO:0000256" key="6">
    <source>
        <dbReference type="SAM" id="MobiDB-lite"/>
    </source>
</evidence>
<dbReference type="InterPro" id="IPR001254">
    <property type="entry name" value="Trypsin_dom"/>
</dbReference>